<dbReference type="GO" id="GO:0016491">
    <property type="term" value="F:oxidoreductase activity"/>
    <property type="evidence" value="ECO:0007669"/>
    <property type="project" value="UniProtKB-KW"/>
</dbReference>
<feature type="compositionally biased region" description="Basic residues" evidence="8">
    <location>
        <begin position="327"/>
        <end position="344"/>
    </location>
</feature>
<dbReference type="InterPro" id="IPR013121">
    <property type="entry name" value="Fe_red_NAD-bd_6"/>
</dbReference>
<gene>
    <name evidence="11" type="ORF">LPJ61_005768</name>
</gene>
<feature type="region of interest" description="Disordered" evidence="8">
    <location>
        <begin position="322"/>
        <end position="424"/>
    </location>
</feature>
<evidence type="ECO:0000313" key="11">
    <source>
        <dbReference type="EMBL" id="KAJ1724141.1"/>
    </source>
</evidence>
<evidence type="ECO:0000313" key="12">
    <source>
        <dbReference type="Proteomes" id="UP001143981"/>
    </source>
</evidence>
<accession>A0A9W7XZS7</accession>
<keyword evidence="6" id="KW-0406">Ion transport</keyword>
<feature type="domain" description="FAD-binding FR-type" evidence="10">
    <location>
        <begin position="234"/>
        <end position="345"/>
    </location>
</feature>
<feature type="transmembrane region" description="Helical" evidence="9">
    <location>
        <begin position="82"/>
        <end position="102"/>
    </location>
</feature>
<reference evidence="11" key="1">
    <citation type="submission" date="2022-07" db="EMBL/GenBank/DDBJ databases">
        <title>Phylogenomic reconstructions and comparative analyses of Kickxellomycotina fungi.</title>
        <authorList>
            <person name="Reynolds N.K."/>
            <person name="Stajich J.E."/>
            <person name="Barry K."/>
            <person name="Grigoriev I.V."/>
            <person name="Crous P."/>
            <person name="Smith M.E."/>
        </authorList>
    </citation>
    <scope>NUCLEOTIDE SEQUENCE</scope>
    <source>
        <strain evidence="11">BCRC 34381</strain>
    </source>
</reference>
<sequence length="634" mass="71932">MVAATDTNAYAAGLARNHAFDASSMAEPKTARMEWMPIITLRRVLFISIWVAIQLTILIAKTASGAANGSAFSGYNRGVEGVMMTCLSVNFLLMSPTFLRMLRATRLRHIIPFDRALHAHKFVAYCLLFWILQHVITHYYKFIKQAEASDGKVSATTLLYSTTTGRVGHTMLALLIGMFLAALPVVRRRWFEVFYLLHHLSFVVVMLIFVHIGDHTFQFYIAVPGFIYVVDRIYRTVRARVNQPRILSVIQHPSGVIELRFERNNMKYRAGQYIYLCVPALSWHQWHPFTLTSAPEEGELSVHIRANGGWTGRLVNRLQQCAPLAPPKKRVEHRPMRPGRRPSTLKRTDSVDSNKTLTPSYDHRTQRLPTRSPRAPPGARPGLGGGAGLQREGTLQGGPPGSPRNPRTRYPPDAEYYPPGSNQQYTRAERTVNRIFQNQPRVKLPTIMVDGPYCAPTQAVSDYDHMVLICGNIGVTPMSSVLKSLYYQLTMPKPTTTVKKVYFIWACRDVQALEWFRDLLAALDLEDVGDILEIRTYLTGTMKVDQIRNIALYQDPDGPDAVTGLYRSPTYYGRPDFDRMFGEIGHRCPSTKVGVFFCGSRVLGHRLRRISNKWSRELRARKTSFVFHEELSTL</sequence>
<dbReference type="OrthoDB" id="167398at2759"/>
<protein>
    <recommendedName>
        <fullName evidence="10">FAD-binding FR-type domain-containing protein</fullName>
    </recommendedName>
</protein>
<evidence type="ECO:0000256" key="2">
    <source>
        <dbReference type="ARBA" id="ARBA00022692"/>
    </source>
</evidence>
<evidence type="ECO:0000256" key="5">
    <source>
        <dbReference type="ARBA" id="ARBA00023002"/>
    </source>
</evidence>
<dbReference type="SUPFAM" id="SSF63380">
    <property type="entry name" value="Riboflavin synthase domain-like"/>
    <property type="match status" value="1"/>
</dbReference>
<evidence type="ECO:0000256" key="1">
    <source>
        <dbReference type="ARBA" id="ARBA00004141"/>
    </source>
</evidence>
<comment type="subcellular location">
    <subcellularLocation>
        <location evidence="1">Membrane</location>
        <topology evidence="1">Multi-pass membrane protein</topology>
    </subcellularLocation>
</comment>
<evidence type="ECO:0000256" key="3">
    <source>
        <dbReference type="ARBA" id="ARBA00022982"/>
    </source>
</evidence>
<dbReference type="PANTHER" id="PTHR11972">
    <property type="entry name" value="NADPH OXIDASE"/>
    <property type="match status" value="1"/>
</dbReference>
<keyword evidence="4 9" id="KW-1133">Transmembrane helix</keyword>
<dbReference type="AlphaFoldDB" id="A0A9W7XZS7"/>
<keyword evidence="5" id="KW-0560">Oxidoreductase</keyword>
<dbReference type="SUPFAM" id="SSF52343">
    <property type="entry name" value="Ferredoxin reductase-like, C-terminal NADP-linked domain"/>
    <property type="match status" value="1"/>
</dbReference>
<dbReference type="GO" id="GO:0006811">
    <property type="term" value="P:monoatomic ion transport"/>
    <property type="evidence" value="ECO:0007669"/>
    <property type="project" value="UniProtKB-KW"/>
</dbReference>
<dbReference type="InterPro" id="IPR050369">
    <property type="entry name" value="RBOH/FRE"/>
</dbReference>
<dbReference type="Gene3D" id="3.40.50.80">
    <property type="entry name" value="Nucleotide-binding domain of ferredoxin-NADP reductase (FNR) module"/>
    <property type="match status" value="1"/>
</dbReference>
<dbReference type="InterPro" id="IPR013112">
    <property type="entry name" value="FAD-bd_8"/>
</dbReference>
<dbReference type="PANTHER" id="PTHR11972:SF153">
    <property type="entry name" value="SUPEROXIDE-GENERATING NADPH OXIDASE HEAVY CHAIN SUBUNIT A"/>
    <property type="match status" value="1"/>
</dbReference>
<evidence type="ECO:0000256" key="7">
    <source>
        <dbReference type="ARBA" id="ARBA00023136"/>
    </source>
</evidence>
<dbReference type="InterPro" id="IPR013130">
    <property type="entry name" value="Fe3_Rdtase_TM_dom"/>
</dbReference>
<name>A0A9W7XZS7_9FUNG</name>
<dbReference type="InterPro" id="IPR017938">
    <property type="entry name" value="Riboflavin_synthase-like_b-brl"/>
</dbReference>
<dbReference type="InterPro" id="IPR039261">
    <property type="entry name" value="FNR_nucleotide-bd"/>
</dbReference>
<evidence type="ECO:0000256" key="9">
    <source>
        <dbReference type="SAM" id="Phobius"/>
    </source>
</evidence>
<evidence type="ECO:0000256" key="4">
    <source>
        <dbReference type="ARBA" id="ARBA00022989"/>
    </source>
</evidence>
<dbReference type="PROSITE" id="PS51384">
    <property type="entry name" value="FAD_FR"/>
    <property type="match status" value="1"/>
</dbReference>
<keyword evidence="7 9" id="KW-0472">Membrane</keyword>
<dbReference type="SFLD" id="SFLDG01169">
    <property type="entry name" value="NADPH_oxidase_subgroup_(NOX)"/>
    <property type="match status" value="1"/>
</dbReference>
<evidence type="ECO:0000256" key="8">
    <source>
        <dbReference type="SAM" id="MobiDB-lite"/>
    </source>
</evidence>
<evidence type="ECO:0000256" key="6">
    <source>
        <dbReference type="ARBA" id="ARBA00023065"/>
    </source>
</evidence>
<feature type="transmembrane region" description="Helical" evidence="9">
    <location>
        <begin position="193"/>
        <end position="211"/>
    </location>
</feature>
<dbReference type="EMBL" id="JANBOI010002149">
    <property type="protein sequence ID" value="KAJ1724141.1"/>
    <property type="molecule type" value="Genomic_DNA"/>
</dbReference>
<feature type="transmembrane region" description="Helical" evidence="9">
    <location>
        <begin position="122"/>
        <end position="140"/>
    </location>
</feature>
<dbReference type="GO" id="GO:0005886">
    <property type="term" value="C:plasma membrane"/>
    <property type="evidence" value="ECO:0007669"/>
    <property type="project" value="TreeGrafter"/>
</dbReference>
<dbReference type="Proteomes" id="UP001143981">
    <property type="component" value="Unassembled WGS sequence"/>
</dbReference>
<dbReference type="Pfam" id="PF01794">
    <property type="entry name" value="Ferric_reduct"/>
    <property type="match status" value="1"/>
</dbReference>
<evidence type="ECO:0000259" key="10">
    <source>
        <dbReference type="PROSITE" id="PS51384"/>
    </source>
</evidence>
<feature type="transmembrane region" description="Helical" evidence="9">
    <location>
        <begin position="44"/>
        <end position="62"/>
    </location>
</feature>
<dbReference type="Pfam" id="PF08030">
    <property type="entry name" value="NAD_binding_6"/>
    <property type="match status" value="1"/>
</dbReference>
<feature type="transmembrane region" description="Helical" evidence="9">
    <location>
        <begin position="167"/>
        <end position="186"/>
    </location>
</feature>
<dbReference type="InterPro" id="IPR017927">
    <property type="entry name" value="FAD-bd_FR_type"/>
</dbReference>
<organism evidence="11 12">
    <name type="scientific">Coemansia biformis</name>
    <dbReference type="NCBI Taxonomy" id="1286918"/>
    <lineage>
        <taxon>Eukaryota</taxon>
        <taxon>Fungi</taxon>
        <taxon>Fungi incertae sedis</taxon>
        <taxon>Zoopagomycota</taxon>
        <taxon>Kickxellomycotina</taxon>
        <taxon>Kickxellomycetes</taxon>
        <taxon>Kickxellales</taxon>
        <taxon>Kickxellaceae</taxon>
        <taxon>Coemansia</taxon>
    </lineage>
</organism>
<dbReference type="Pfam" id="PF08022">
    <property type="entry name" value="FAD_binding_8"/>
    <property type="match status" value="1"/>
</dbReference>
<dbReference type="CDD" id="cd06186">
    <property type="entry name" value="NOX_Duox_like_FAD_NADP"/>
    <property type="match status" value="1"/>
</dbReference>
<dbReference type="Gene3D" id="2.40.30.10">
    <property type="entry name" value="Translation factors"/>
    <property type="match status" value="1"/>
</dbReference>
<keyword evidence="3" id="KW-0249">Electron transport</keyword>
<proteinExistence type="predicted"/>
<keyword evidence="2 9" id="KW-0812">Transmembrane</keyword>
<keyword evidence="12" id="KW-1185">Reference proteome</keyword>
<comment type="caution">
    <text evidence="11">The sequence shown here is derived from an EMBL/GenBank/DDBJ whole genome shotgun (WGS) entry which is preliminary data.</text>
</comment>
<dbReference type="SFLD" id="SFLDS00052">
    <property type="entry name" value="Ferric_Reductase_Domain"/>
    <property type="match status" value="1"/>
</dbReference>
<keyword evidence="6" id="KW-0813">Transport</keyword>